<dbReference type="InterPro" id="IPR009061">
    <property type="entry name" value="DNA-bd_dom_put_sf"/>
</dbReference>
<keyword evidence="4" id="KW-1185">Reference proteome</keyword>
<dbReference type="SMART" id="SM00422">
    <property type="entry name" value="HTH_MERR"/>
    <property type="match status" value="1"/>
</dbReference>
<dbReference type="Pfam" id="PF13411">
    <property type="entry name" value="MerR_1"/>
    <property type="match status" value="1"/>
</dbReference>
<feature type="domain" description="HTH merR-type" evidence="2">
    <location>
        <begin position="6"/>
        <end position="75"/>
    </location>
</feature>
<proteinExistence type="predicted"/>
<dbReference type="Gene3D" id="1.10.1660.10">
    <property type="match status" value="1"/>
</dbReference>
<dbReference type="Proteomes" id="UP001215231">
    <property type="component" value="Chromosome"/>
</dbReference>
<sequence length="179" mass="20602">MKTPGLLTIGQLAKKFSISRTGLLYYHELGLLTASSRSAANYRLYNARDMEKLSRIMLYRSAGISLEEIKGLLAAPEDLMVAGFEKRLRQISEEMADLRGQQQVLARLLRQNNQQGFSSAMTKEKWSQMLTDAGLDEKGKHKWHRQYEQQAPESHRELLLSFGLSEQEVADIRRWSREE</sequence>
<dbReference type="RefSeq" id="WP_274050624.1">
    <property type="nucleotide sequence ID" value="NZ_CP059693.1"/>
</dbReference>
<organism evidence="3 4">
    <name type="scientific">Thalassomonas haliotis</name>
    <dbReference type="NCBI Taxonomy" id="485448"/>
    <lineage>
        <taxon>Bacteria</taxon>
        <taxon>Pseudomonadati</taxon>
        <taxon>Pseudomonadota</taxon>
        <taxon>Gammaproteobacteria</taxon>
        <taxon>Alteromonadales</taxon>
        <taxon>Colwelliaceae</taxon>
        <taxon>Thalassomonas</taxon>
    </lineage>
</organism>
<dbReference type="PANTHER" id="PTHR30204">
    <property type="entry name" value="REDOX-CYCLING DRUG-SENSING TRANSCRIPTIONAL ACTIVATOR SOXR"/>
    <property type="match status" value="1"/>
</dbReference>
<dbReference type="InterPro" id="IPR000551">
    <property type="entry name" value="MerR-type_HTH_dom"/>
</dbReference>
<evidence type="ECO:0000313" key="4">
    <source>
        <dbReference type="Proteomes" id="UP001215231"/>
    </source>
</evidence>
<accession>A0ABY7VBA2</accession>
<evidence type="ECO:0000259" key="2">
    <source>
        <dbReference type="PROSITE" id="PS50937"/>
    </source>
</evidence>
<gene>
    <name evidence="3" type="ORF">H3N35_20305</name>
</gene>
<dbReference type="EMBL" id="CP059693">
    <property type="protein sequence ID" value="WDE10581.1"/>
    <property type="molecule type" value="Genomic_DNA"/>
</dbReference>
<dbReference type="PANTHER" id="PTHR30204:SF97">
    <property type="entry name" value="MERR FAMILY REGULATORY PROTEIN"/>
    <property type="match status" value="1"/>
</dbReference>
<reference evidence="3 4" key="1">
    <citation type="journal article" date="2022" name="Mar. Drugs">
        <title>Bioassay-Guided Fractionation Leads to the Detection of Cholic Acid Generated by the Rare Thalassomonas sp.</title>
        <authorList>
            <person name="Pheiffer F."/>
            <person name="Schneider Y.K."/>
            <person name="Hansen E.H."/>
            <person name="Andersen J.H."/>
            <person name="Isaksson J."/>
            <person name="Busche T."/>
            <person name="R C."/>
            <person name="Kalinowski J."/>
            <person name="Zyl L.V."/>
            <person name="Trindade M."/>
        </authorList>
    </citation>
    <scope>NUCLEOTIDE SEQUENCE [LARGE SCALE GENOMIC DNA]</scope>
    <source>
        <strain evidence="3 4">A5K-61T</strain>
    </source>
</reference>
<protein>
    <submittedName>
        <fullName evidence="3">MerR family transcriptional regulator</fullName>
    </submittedName>
</protein>
<name>A0ABY7VBA2_9GAMM</name>
<dbReference type="SUPFAM" id="SSF46955">
    <property type="entry name" value="Putative DNA-binding domain"/>
    <property type="match status" value="1"/>
</dbReference>
<dbReference type="InterPro" id="IPR047057">
    <property type="entry name" value="MerR_fam"/>
</dbReference>
<evidence type="ECO:0000256" key="1">
    <source>
        <dbReference type="ARBA" id="ARBA00023125"/>
    </source>
</evidence>
<dbReference type="PROSITE" id="PS50937">
    <property type="entry name" value="HTH_MERR_2"/>
    <property type="match status" value="1"/>
</dbReference>
<keyword evidence="1" id="KW-0238">DNA-binding</keyword>
<evidence type="ECO:0000313" key="3">
    <source>
        <dbReference type="EMBL" id="WDE10581.1"/>
    </source>
</evidence>